<feature type="coiled-coil region" evidence="1">
    <location>
        <begin position="21"/>
        <end position="48"/>
    </location>
</feature>
<organism evidence="3 4">
    <name type="scientific">Solanum commersonii</name>
    <name type="common">Commerson's wild potato</name>
    <name type="synonym">Commerson's nightshade</name>
    <dbReference type="NCBI Taxonomy" id="4109"/>
    <lineage>
        <taxon>Eukaryota</taxon>
        <taxon>Viridiplantae</taxon>
        <taxon>Streptophyta</taxon>
        <taxon>Embryophyta</taxon>
        <taxon>Tracheophyta</taxon>
        <taxon>Spermatophyta</taxon>
        <taxon>Magnoliopsida</taxon>
        <taxon>eudicotyledons</taxon>
        <taxon>Gunneridae</taxon>
        <taxon>Pentapetalae</taxon>
        <taxon>asterids</taxon>
        <taxon>lamiids</taxon>
        <taxon>Solanales</taxon>
        <taxon>Solanaceae</taxon>
        <taxon>Solanoideae</taxon>
        <taxon>Solaneae</taxon>
        <taxon>Solanum</taxon>
    </lineage>
</organism>
<keyword evidence="4" id="KW-1185">Reference proteome</keyword>
<reference evidence="3" key="1">
    <citation type="submission" date="2020-09" db="EMBL/GenBank/DDBJ databases">
        <title>De no assembly of potato wild relative species, Solanum commersonii.</title>
        <authorList>
            <person name="Cho K."/>
        </authorList>
    </citation>
    <scope>NUCLEOTIDE SEQUENCE</scope>
    <source>
        <strain evidence="3">LZ3.2</strain>
        <tissue evidence="3">Leaf</tissue>
    </source>
</reference>
<dbReference type="Proteomes" id="UP000824120">
    <property type="component" value="Unassembled WGS sequence"/>
</dbReference>
<dbReference type="OrthoDB" id="1306246at2759"/>
<protein>
    <submittedName>
        <fullName evidence="3">Uncharacterized protein</fullName>
    </submittedName>
</protein>
<keyword evidence="1" id="KW-0175">Coiled coil</keyword>
<gene>
    <name evidence="3" type="ORF">H5410_064797</name>
</gene>
<evidence type="ECO:0000313" key="3">
    <source>
        <dbReference type="EMBL" id="KAG5568186.1"/>
    </source>
</evidence>
<name>A0A9J5VYH9_SOLCO</name>
<dbReference type="EMBL" id="JACXVP010000204">
    <property type="protein sequence ID" value="KAG5568186.1"/>
    <property type="molecule type" value="Genomic_DNA"/>
</dbReference>
<proteinExistence type="predicted"/>
<comment type="caution">
    <text evidence="3">The sequence shown here is derived from an EMBL/GenBank/DDBJ whole genome shotgun (WGS) entry which is preliminary data.</text>
</comment>
<dbReference type="AlphaFoldDB" id="A0A9J5VYH9"/>
<evidence type="ECO:0000256" key="2">
    <source>
        <dbReference type="SAM" id="MobiDB-lite"/>
    </source>
</evidence>
<evidence type="ECO:0000256" key="1">
    <source>
        <dbReference type="SAM" id="Coils"/>
    </source>
</evidence>
<accession>A0A9J5VYH9</accession>
<sequence>MKLNRPPSSDTYIDIPCMKMIRDADEELRSLRAERRNKRKKRDREKKIITKEIPIGEAGVDKGYEKYIDSSVCDSDDSTNKLDAEAVGGVDLPGRRKSKKVRYDDQCTIAIFELGMIFENAKEFRKALAKYLECVLDTPGLIGVKDGRERKGENNSGDVPRQLLK</sequence>
<feature type="region of interest" description="Disordered" evidence="2">
    <location>
        <begin position="145"/>
        <end position="165"/>
    </location>
</feature>
<evidence type="ECO:0000313" key="4">
    <source>
        <dbReference type="Proteomes" id="UP000824120"/>
    </source>
</evidence>